<dbReference type="InterPro" id="IPR025110">
    <property type="entry name" value="AMP-bd_C"/>
</dbReference>
<dbReference type="PANTHER" id="PTHR43201">
    <property type="entry name" value="ACYL-COA SYNTHETASE"/>
    <property type="match status" value="1"/>
</dbReference>
<feature type="domain" description="AMP-dependent synthetase/ligase" evidence="2">
    <location>
        <begin position="101"/>
        <end position="254"/>
    </location>
</feature>
<dbReference type="Proteomes" id="UP000644010">
    <property type="component" value="Unassembled WGS sequence"/>
</dbReference>
<evidence type="ECO:0000259" key="2">
    <source>
        <dbReference type="Pfam" id="PF00501"/>
    </source>
</evidence>
<organism evidence="4 5">
    <name type="scientific">Parabacteroides segnis</name>
    <dbReference type="NCBI Taxonomy" id="2763058"/>
    <lineage>
        <taxon>Bacteria</taxon>
        <taxon>Pseudomonadati</taxon>
        <taxon>Bacteroidota</taxon>
        <taxon>Bacteroidia</taxon>
        <taxon>Bacteroidales</taxon>
        <taxon>Tannerellaceae</taxon>
        <taxon>Parabacteroides</taxon>
    </lineage>
</organism>
<dbReference type="CDD" id="cd04433">
    <property type="entry name" value="AFD_class_I"/>
    <property type="match status" value="1"/>
</dbReference>
<dbReference type="Gene3D" id="3.30.300.30">
    <property type="match status" value="1"/>
</dbReference>
<dbReference type="PANTHER" id="PTHR43201:SF8">
    <property type="entry name" value="ACYL-COA SYNTHETASE FAMILY MEMBER 3"/>
    <property type="match status" value="1"/>
</dbReference>
<dbReference type="Pfam" id="PF00501">
    <property type="entry name" value="AMP-binding"/>
    <property type="match status" value="1"/>
</dbReference>
<gene>
    <name evidence="4" type="ORF">H8S77_23130</name>
</gene>
<dbReference type="GO" id="GO:0016874">
    <property type="term" value="F:ligase activity"/>
    <property type="evidence" value="ECO:0007669"/>
    <property type="project" value="UniProtKB-KW"/>
</dbReference>
<comment type="similarity">
    <text evidence="1">Belongs to the ATP-dependent AMP-binding enzyme family.</text>
</comment>
<dbReference type="SUPFAM" id="SSF56801">
    <property type="entry name" value="Acetyl-CoA synthetase-like"/>
    <property type="match status" value="1"/>
</dbReference>
<accession>A0ABR7E7Y8</accession>
<comment type="caution">
    <text evidence="4">The sequence shown here is derived from an EMBL/GenBank/DDBJ whole genome shotgun (WGS) entry which is preliminary data.</text>
</comment>
<dbReference type="InterPro" id="IPR042099">
    <property type="entry name" value="ANL_N_sf"/>
</dbReference>
<dbReference type="InterPro" id="IPR045851">
    <property type="entry name" value="AMP-bd_C_sf"/>
</dbReference>
<proteinExistence type="inferred from homology"/>
<evidence type="ECO:0000313" key="5">
    <source>
        <dbReference type="Proteomes" id="UP000644010"/>
    </source>
</evidence>
<dbReference type="Gene3D" id="3.40.50.12780">
    <property type="entry name" value="N-terminal domain of ligase-like"/>
    <property type="match status" value="1"/>
</dbReference>
<dbReference type="EMBL" id="JACOOI010000037">
    <property type="protein sequence ID" value="MBC5645773.1"/>
    <property type="molecule type" value="Genomic_DNA"/>
</dbReference>
<dbReference type="Pfam" id="PF13193">
    <property type="entry name" value="AMP-binding_C"/>
    <property type="match status" value="1"/>
</dbReference>
<evidence type="ECO:0000313" key="4">
    <source>
        <dbReference type="EMBL" id="MBC5645773.1"/>
    </source>
</evidence>
<dbReference type="InterPro" id="IPR000873">
    <property type="entry name" value="AMP-dep_synth/lig_dom"/>
</dbReference>
<evidence type="ECO:0000259" key="3">
    <source>
        <dbReference type="Pfam" id="PF13193"/>
    </source>
</evidence>
<sequence>MQRLFYSDIKTKEQISYEQLLKDICSAEYFVPYLKCESYYEIFKQIIISLLIGRELVLLDFDFKDEEIEKLIGSSEVLMERVPFSASKELTMDNLIEKMSGHLADWRITLFTSGTTGLPKKVSHTYESITRQVHIGKKHVDDVWGYAYNPTHMAGLQVFFQCLLNLNTIVRLFGLKKEEIYTEIQDYSITHISATPTFYRLLLPASEVCGSIIRMTSGGEKFDKQTLDALHSVFPNAQLTNVYASTEAGTLFASKGNNFMIKGDMVSKVKVVDNELYLHKSLMGESASLKMVDGWYATGDLIEIIATDPLEFKFISRKNEMINVGGYKVNPSEVEEIIRSCKGVQDVTVFGKTNRLIGNVVCCEIVREDLSLTELSIRRFLADKLQEFKIPRVIKFVETLQTTRTGKILRKL</sequence>
<keyword evidence="5" id="KW-1185">Reference proteome</keyword>
<dbReference type="RefSeq" id="WP_186961385.1">
    <property type="nucleotide sequence ID" value="NZ_JACOOI010000037.1"/>
</dbReference>
<reference evidence="4 5" key="1">
    <citation type="submission" date="2020-08" db="EMBL/GenBank/DDBJ databases">
        <title>Genome public.</title>
        <authorList>
            <person name="Liu C."/>
            <person name="Sun Q."/>
        </authorList>
    </citation>
    <scope>NUCLEOTIDE SEQUENCE [LARGE SCALE GENOMIC DNA]</scope>
    <source>
        <strain evidence="4 5">BX2</strain>
    </source>
</reference>
<protein>
    <submittedName>
        <fullName evidence="4">Long-chain fatty acid--CoA ligase</fullName>
    </submittedName>
</protein>
<name>A0ABR7E7Y8_9BACT</name>
<evidence type="ECO:0000256" key="1">
    <source>
        <dbReference type="ARBA" id="ARBA00006432"/>
    </source>
</evidence>
<keyword evidence="4" id="KW-0436">Ligase</keyword>
<feature type="domain" description="AMP-binding enzyme C-terminal" evidence="3">
    <location>
        <begin position="333"/>
        <end position="407"/>
    </location>
</feature>